<dbReference type="GO" id="GO:0030552">
    <property type="term" value="F:cAMP binding"/>
    <property type="evidence" value="ECO:0007669"/>
    <property type="project" value="TreeGrafter"/>
</dbReference>
<evidence type="ECO:0000313" key="4">
    <source>
        <dbReference type="Proteomes" id="UP000317648"/>
    </source>
</evidence>
<feature type="domain" description="Peptidase C39" evidence="2">
    <location>
        <begin position="474"/>
        <end position="592"/>
    </location>
</feature>
<dbReference type="Proteomes" id="UP000317648">
    <property type="component" value="Chromosome"/>
</dbReference>
<dbReference type="SMART" id="SM00100">
    <property type="entry name" value="cNMP"/>
    <property type="match status" value="3"/>
</dbReference>
<keyword evidence="4" id="KW-1185">Reference proteome</keyword>
<dbReference type="InterPro" id="IPR050503">
    <property type="entry name" value="cAMP-dep_PK_reg_su-like"/>
</dbReference>
<dbReference type="GO" id="GO:0005952">
    <property type="term" value="C:cAMP-dependent protein kinase complex"/>
    <property type="evidence" value="ECO:0007669"/>
    <property type="project" value="InterPro"/>
</dbReference>
<dbReference type="PROSITE" id="PS00889">
    <property type="entry name" value="CNMP_BINDING_2"/>
    <property type="match status" value="1"/>
</dbReference>
<dbReference type="PANTHER" id="PTHR11635:SF152">
    <property type="entry name" value="CAMP-DEPENDENT PROTEIN KINASE TYPE I REGULATORY SUBUNIT-RELATED"/>
    <property type="match status" value="1"/>
</dbReference>
<dbReference type="AlphaFoldDB" id="A0A518DRS0"/>
<dbReference type="KEGG" id="lcre:Pla8534_23200"/>
<dbReference type="CDD" id="cd00038">
    <property type="entry name" value="CAP_ED"/>
    <property type="match status" value="2"/>
</dbReference>
<dbReference type="GO" id="GO:0034236">
    <property type="term" value="F:protein kinase A catalytic subunit binding"/>
    <property type="evidence" value="ECO:0007669"/>
    <property type="project" value="TreeGrafter"/>
</dbReference>
<dbReference type="Pfam" id="PF00027">
    <property type="entry name" value="cNMP_binding"/>
    <property type="match status" value="2"/>
</dbReference>
<feature type="domain" description="Cyclic nucleotide-binding" evidence="1">
    <location>
        <begin position="19"/>
        <end position="121"/>
    </location>
</feature>
<dbReference type="Pfam" id="PF03412">
    <property type="entry name" value="Peptidase_C39"/>
    <property type="match status" value="1"/>
</dbReference>
<dbReference type="InterPro" id="IPR005074">
    <property type="entry name" value="Peptidase_C39"/>
</dbReference>
<dbReference type="InterPro" id="IPR014710">
    <property type="entry name" value="RmlC-like_jellyroll"/>
</dbReference>
<dbReference type="GO" id="GO:0016020">
    <property type="term" value="C:membrane"/>
    <property type="evidence" value="ECO:0007669"/>
    <property type="project" value="InterPro"/>
</dbReference>
<sequence length="595" mass="66227">MGPAPPLNEFAESLRRHHALSLLPLVELSETVQQSTRCTLAIGDTLFAAGDLDDSAYFLLRGRLRIVHLCGSHRSSLATVRPGALMGAHSVADHWQRNVTCYAAEESEVAIFPRATLEGLFRRRPDLAPHFDKSLEDQLLLEILGLDQLLSGVPAEQIFPAIDSFGEASFAAGETVVREGDRGDTMYVVVSGRLEVRKWLAARQQRVAELSKGDYFGECSLVLEAPRSATVSALEPTVCFTLKHEDLKQLQNTAPTLACQLRGRFHAYSINWAAINDSHQIVLAPVLREQIVHRDASELPSELPAIVEQPMLWKMLRLSRLMDLLPPMLAAPVFNRLQETVVQAGDKLVEQGLVIVRTGELTVRSRLSQADAGELCRLGPGDLWGAGRLLGKADDCRLTAVRRSECFTLEPTASQLLSQHLPPWRSLLEKLAAEEFIRQLPEESLPNESPVRELASCAAVHSSRGGRFPWIAARRDNECGVASLAMLLQYLGQKVPYEQVREAVDLLPHGCSLFSLQRAAESFGLQTRPVRFARRRIPPDALPAIIHWDDSHYQVLYQVQGRRAIYADPAVGLVRTSLLFFKRRWNGRLLKINLN</sequence>
<keyword evidence="3" id="KW-0067">ATP-binding</keyword>
<dbReference type="SUPFAM" id="SSF51206">
    <property type="entry name" value="cAMP-binding domain-like"/>
    <property type="match status" value="3"/>
</dbReference>
<dbReference type="PRINTS" id="PR00103">
    <property type="entry name" value="CAMPKINASE"/>
</dbReference>
<dbReference type="InterPro" id="IPR000595">
    <property type="entry name" value="cNMP-bd_dom"/>
</dbReference>
<keyword evidence="3" id="KW-0547">Nucleotide-binding</keyword>
<dbReference type="GO" id="GO:0005829">
    <property type="term" value="C:cytosol"/>
    <property type="evidence" value="ECO:0007669"/>
    <property type="project" value="TreeGrafter"/>
</dbReference>
<dbReference type="PANTHER" id="PTHR11635">
    <property type="entry name" value="CAMP-DEPENDENT PROTEIN KINASE REGULATORY CHAIN"/>
    <property type="match status" value="1"/>
</dbReference>
<dbReference type="GO" id="GO:0006508">
    <property type="term" value="P:proteolysis"/>
    <property type="evidence" value="ECO:0007669"/>
    <property type="project" value="InterPro"/>
</dbReference>
<dbReference type="PROSITE" id="PS50042">
    <property type="entry name" value="CNMP_BINDING_3"/>
    <property type="match status" value="2"/>
</dbReference>
<dbReference type="Gene3D" id="2.60.120.10">
    <property type="entry name" value="Jelly Rolls"/>
    <property type="match status" value="3"/>
</dbReference>
<keyword evidence="3" id="KW-0378">Hydrolase</keyword>
<feature type="domain" description="Cyclic nucleotide-binding" evidence="1">
    <location>
        <begin position="149"/>
        <end position="250"/>
    </location>
</feature>
<dbReference type="PROSITE" id="PS00888">
    <property type="entry name" value="CNMP_BINDING_1"/>
    <property type="match status" value="1"/>
</dbReference>
<dbReference type="GO" id="GO:0005524">
    <property type="term" value="F:ATP binding"/>
    <property type="evidence" value="ECO:0007669"/>
    <property type="project" value="UniProtKB-KW"/>
</dbReference>
<gene>
    <name evidence="3" type="primary">lagD_2</name>
    <name evidence="3" type="ORF">Pla8534_23200</name>
</gene>
<protein>
    <submittedName>
        <fullName evidence="3">Lactococcin-G-processing and transport ATP-binding protein LagD</fullName>
        <ecNumber evidence="3">3.4.22.-</ecNumber>
    </submittedName>
</protein>
<evidence type="ECO:0000313" key="3">
    <source>
        <dbReference type="EMBL" id="QDU94529.1"/>
    </source>
</evidence>
<organism evidence="3 4">
    <name type="scientific">Lignipirellula cremea</name>
    <dbReference type="NCBI Taxonomy" id="2528010"/>
    <lineage>
        <taxon>Bacteria</taxon>
        <taxon>Pseudomonadati</taxon>
        <taxon>Planctomycetota</taxon>
        <taxon>Planctomycetia</taxon>
        <taxon>Pirellulales</taxon>
        <taxon>Pirellulaceae</taxon>
        <taxon>Lignipirellula</taxon>
    </lineage>
</organism>
<accession>A0A518DRS0</accession>
<dbReference type="EC" id="3.4.22.-" evidence="3"/>
<dbReference type="Gene3D" id="3.90.70.10">
    <property type="entry name" value="Cysteine proteinases"/>
    <property type="match status" value="1"/>
</dbReference>
<evidence type="ECO:0000259" key="2">
    <source>
        <dbReference type="PROSITE" id="PS50990"/>
    </source>
</evidence>
<dbReference type="EMBL" id="CP036433">
    <property type="protein sequence ID" value="QDU94529.1"/>
    <property type="molecule type" value="Genomic_DNA"/>
</dbReference>
<dbReference type="GO" id="GO:0004862">
    <property type="term" value="F:cAMP-dependent protein kinase inhibitor activity"/>
    <property type="evidence" value="ECO:0007669"/>
    <property type="project" value="TreeGrafter"/>
</dbReference>
<reference evidence="3 4" key="1">
    <citation type="submission" date="2019-02" db="EMBL/GenBank/DDBJ databases">
        <title>Deep-cultivation of Planctomycetes and their phenomic and genomic characterization uncovers novel biology.</title>
        <authorList>
            <person name="Wiegand S."/>
            <person name="Jogler M."/>
            <person name="Boedeker C."/>
            <person name="Pinto D."/>
            <person name="Vollmers J."/>
            <person name="Rivas-Marin E."/>
            <person name="Kohn T."/>
            <person name="Peeters S.H."/>
            <person name="Heuer A."/>
            <person name="Rast P."/>
            <person name="Oberbeckmann S."/>
            <person name="Bunk B."/>
            <person name="Jeske O."/>
            <person name="Meyerdierks A."/>
            <person name="Storesund J.E."/>
            <person name="Kallscheuer N."/>
            <person name="Luecker S."/>
            <person name="Lage O.M."/>
            <person name="Pohl T."/>
            <person name="Merkel B.J."/>
            <person name="Hornburger P."/>
            <person name="Mueller R.-W."/>
            <person name="Bruemmer F."/>
            <person name="Labrenz M."/>
            <person name="Spormann A.M."/>
            <person name="Op den Camp H."/>
            <person name="Overmann J."/>
            <person name="Amann R."/>
            <person name="Jetten M.S.M."/>
            <person name="Mascher T."/>
            <person name="Medema M.H."/>
            <person name="Devos D.P."/>
            <person name="Kaster A.-K."/>
            <person name="Ovreas L."/>
            <person name="Rohde M."/>
            <person name="Galperin M.Y."/>
            <person name="Jogler C."/>
        </authorList>
    </citation>
    <scope>NUCLEOTIDE SEQUENCE [LARGE SCALE GENOMIC DNA]</scope>
    <source>
        <strain evidence="3 4">Pla85_3_4</strain>
    </source>
</reference>
<dbReference type="GO" id="GO:0008233">
    <property type="term" value="F:peptidase activity"/>
    <property type="evidence" value="ECO:0007669"/>
    <property type="project" value="InterPro"/>
</dbReference>
<proteinExistence type="predicted"/>
<dbReference type="InterPro" id="IPR018488">
    <property type="entry name" value="cNMP-bd_CS"/>
</dbReference>
<name>A0A518DRS0_9BACT</name>
<dbReference type="InterPro" id="IPR018490">
    <property type="entry name" value="cNMP-bd_dom_sf"/>
</dbReference>
<dbReference type="PROSITE" id="PS50990">
    <property type="entry name" value="PEPTIDASE_C39"/>
    <property type="match status" value="1"/>
</dbReference>
<evidence type="ECO:0000259" key="1">
    <source>
        <dbReference type="PROSITE" id="PS50042"/>
    </source>
</evidence>